<reference evidence="6" key="1">
    <citation type="submission" date="2016-01" db="EMBL/GenBank/DDBJ databases">
        <authorList>
            <person name="Mitreva M."/>
            <person name="Pepin K.H."/>
            <person name="Mihindukulasuriya K.A."/>
            <person name="Fulton R."/>
            <person name="Fronick C."/>
            <person name="O'Laughlin M."/>
            <person name="Miner T."/>
            <person name="Herter B."/>
            <person name="Rosa B.A."/>
            <person name="Cordes M."/>
            <person name="Tomlinson C."/>
            <person name="Wollam A."/>
            <person name="Palsikar V.B."/>
            <person name="Mardis E.R."/>
            <person name="Wilson R.K."/>
        </authorList>
    </citation>
    <scope>NUCLEOTIDE SEQUENCE [LARGE SCALE GENOMIC DNA]</scope>
    <source>
        <strain evidence="6">KA00182</strain>
    </source>
</reference>
<proteinExistence type="predicted"/>
<dbReference type="PROSITE" id="PS50956">
    <property type="entry name" value="HTH_ASNC_2"/>
    <property type="match status" value="1"/>
</dbReference>
<dbReference type="PATRIC" id="fig|1588748.3.peg.98"/>
<dbReference type="EMBL" id="LSDT01000002">
    <property type="protein sequence ID" value="KXB93184.1"/>
    <property type="molecule type" value="Genomic_DNA"/>
</dbReference>
<dbReference type="CDD" id="cd00090">
    <property type="entry name" value="HTH_ARSR"/>
    <property type="match status" value="1"/>
</dbReference>
<protein>
    <submittedName>
        <fullName evidence="5">Transcriptional regulator, AsnC family</fullName>
    </submittedName>
</protein>
<dbReference type="PROSITE" id="PS00519">
    <property type="entry name" value="HTH_ASNC_1"/>
    <property type="match status" value="1"/>
</dbReference>
<evidence type="ECO:0000256" key="1">
    <source>
        <dbReference type="ARBA" id="ARBA00023015"/>
    </source>
</evidence>
<dbReference type="InterPro" id="IPR011991">
    <property type="entry name" value="ArsR-like_HTH"/>
</dbReference>
<comment type="caution">
    <text evidence="5">The sequence shown here is derived from an EMBL/GenBank/DDBJ whole genome shotgun (WGS) entry which is preliminary data.</text>
</comment>
<dbReference type="Gene3D" id="3.30.70.920">
    <property type="match status" value="1"/>
</dbReference>
<dbReference type="PANTHER" id="PTHR30154:SF53">
    <property type="entry name" value="HTH-TYPE TRANSCRIPTIONAL REGULATOR LRPC"/>
    <property type="match status" value="1"/>
</dbReference>
<dbReference type="STRING" id="1588748.HMPREF3182_00102"/>
<dbReference type="PRINTS" id="PR00033">
    <property type="entry name" value="HTHASNC"/>
</dbReference>
<dbReference type="SUPFAM" id="SSF54909">
    <property type="entry name" value="Dimeric alpha+beta barrel"/>
    <property type="match status" value="1"/>
</dbReference>
<sequence>MAEDGSVMDHIDDKILTILKKNGKASATEISKVVGLSIPAVAERIRKMEHSGIIQGYGAKISRRKTGYNVTAFIMVNLERSGEVEEFRDNIMRFPQVLECHHIVGAFDYLLKVLVKTPDDLEHFLMDELNEIPSVAASQTFMCLSTSKEEWNV</sequence>
<organism evidence="5 6">
    <name type="scientific">Megasphaera hutchinsoni</name>
    <dbReference type="NCBI Taxonomy" id="1588748"/>
    <lineage>
        <taxon>Bacteria</taxon>
        <taxon>Bacillati</taxon>
        <taxon>Bacillota</taxon>
        <taxon>Negativicutes</taxon>
        <taxon>Veillonellales</taxon>
        <taxon>Veillonellaceae</taxon>
        <taxon>Megasphaera</taxon>
    </lineage>
</organism>
<dbReference type="InterPro" id="IPR036388">
    <property type="entry name" value="WH-like_DNA-bd_sf"/>
</dbReference>
<dbReference type="InterPro" id="IPR036390">
    <property type="entry name" value="WH_DNA-bd_sf"/>
</dbReference>
<evidence type="ECO:0000313" key="6">
    <source>
        <dbReference type="Proteomes" id="UP000070160"/>
    </source>
</evidence>
<evidence type="ECO:0000313" key="5">
    <source>
        <dbReference type="EMBL" id="KXB93184.1"/>
    </source>
</evidence>
<dbReference type="Pfam" id="PF01037">
    <property type="entry name" value="AsnC_trans_reg"/>
    <property type="match status" value="1"/>
</dbReference>
<keyword evidence="1" id="KW-0805">Transcription regulation</keyword>
<dbReference type="SUPFAM" id="SSF46785">
    <property type="entry name" value="Winged helix' DNA-binding domain"/>
    <property type="match status" value="1"/>
</dbReference>
<dbReference type="Gene3D" id="1.10.10.10">
    <property type="entry name" value="Winged helix-like DNA-binding domain superfamily/Winged helix DNA-binding domain"/>
    <property type="match status" value="1"/>
</dbReference>
<dbReference type="InterPro" id="IPR019888">
    <property type="entry name" value="Tscrpt_reg_AsnC-like"/>
</dbReference>
<dbReference type="InterPro" id="IPR019885">
    <property type="entry name" value="Tscrpt_reg_HTH_AsnC-type_CS"/>
</dbReference>
<keyword evidence="2" id="KW-0238">DNA-binding</keyword>
<dbReference type="GO" id="GO:0043200">
    <property type="term" value="P:response to amino acid"/>
    <property type="evidence" value="ECO:0007669"/>
    <property type="project" value="TreeGrafter"/>
</dbReference>
<keyword evidence="3" id="KW-0804">Transcription</keyword>
<dbReference type="InterPro" id="IPR000485">
    <property type="entry name" value="AsnC-type_HTH_dom"/>
</dbReference>
<dbReference type="GO" id="GO:0005829">
    <property type="term" value="C:cytosol"/>
    <property type="evidence" value="ECO:0007669"/>
    <property type="project" value="TreeGrafter"/>
</dbReference>
<evidence type="ECO:0000256" key="3">
    <source>
        <dbReference type="ARBA" id="ARBA00023163"/>
    </source>
</evidence>
<dbReference type="SMART" id="SM00344">
    <property type="entry name" value="HTH_ASNC"/>
    <property type="match status" value="1"/>
</dbReference>
<dbReference type="InterPro" id="IPR019887">
    <property type="entry name" value="Tscrpt_reg_AsnC/Lrp_C"/>
</dbReference>
<gene>
    <name evidence="5" type="ORF">HMPREF3182_00102</name>
</gene>
<evidence type="ECO:0000256" key="2">
    <source>
        <dbReference type="ARBA" id="ARBA00023125"/>
    </source>
</evidence>
<accession>A0A134CM13</accession>
<dbReference type="AlphaFoldDB" id="A0A134CM13"/>
<dbReference type="Proteomes" id="UP000070160">
    <property type="component" value="Unassembled WGS sequence"/>
</dbReference>
<name>A0A134CM13_9FIRM</name>
<evidence type="ECO:0000259" key="4">
    <source>
        <dbReference type="PROSITE" id="PS50956"/>
    </source>
</evidence>
<dbReference type="GO" id="GO:0043565">
    <property type="term" value="F:sequence-specific DNA binding"/>
    <property type="evidence" value="ECO:0007669"/>
    <property type="project" value="InterPro"/>
</dbReference>
<dbReference type="Pfam" id="PF13404">
    <property type="entry name" value="HTH_AsnC-type"/>
    <property type="match status" value="1"/>
</dbReference>
<feature type="domain" description="HTH asnC-type" evidence="4">
    <location>
        <begin position="8"/>
        <end position="69"/>
    </location>
</feature>
<keyword evidence="6" id="KW-1185">Reference proteome</keyword>
<dbReference type="PANTHER" id="PTHR30154">
    <property type="entry name" value="LEUCINE-RESPONSIVE REGULATORY PROTEIN"/>
    <property type="match status" value="1"/>
</dbReference>
<dbReference type="InterPro" id="IPR011008">
    <property type="entry name" value="Dimeric_a/b-barrel"/>
</dbReference>